<feature type="non-terminal residue" evidence="4">
    <location>
        <position position="1"/>
    </location>
</feature>
<dbReference type="AlphaFoldDB" id="A0AAV5UW45"/>
<feature type="region of interest" description="Disordered" evidence="1">
    <location>
        <begin position="295"/>
        <end position="317"/>
    </location>
</feature>
<proteinExistence type="predicted"/>
<feature type="region of interest" description="Disordered" evidence="1">
    <location>
        <begin position="259"/>
        <end position="280"/>
    </location>
</feature>
<feature type="compositionally biased region" description="Polar residues" evidence="1">
    <location>
        <begin position="295"/>
        <end position="304"/>
    </location>
</feature>
<dbReference type="PANTHER" id="PTHR47520:SF13">
    <property type="entry name" value="PROTEIN CBG10012"/>
    <property type="match status" value="1"/>
</dbReference>
<protein>
    <recommendedName>
        <fullName evidence="3">CX domain-containing protein</fullName>
    </recommendedName>
</protein>
<dbReference type="Pfam" id="PF01705">
    <property type="entry name" value="CX"/>
    <property type="match status" value="1"/>
</dbReference>
<evidence type="ECO:0000256" key="1">
    <source>
        <dbReference type="SAM" id="MobiDB-lite"/>
    </source>
</evidence>
<keyword evidence="2" id="KW-0472">Membrane</keyword>
<feature type="transmembrane region" description="Helical" evidence="2">
    <location>
        <begin position="217"/>
        <end position="235"/>
    </location>
</feature>
<evidence type="ECO:0000313" key="4">
    <source>
        <dbReference type="EMBL" id="GMT11291.1"/>
    </source>
</evidence>
<reference evidence="4" key="1">
    <citation type="submission" date="2023-10" db="EMBL/GenBank/DDBJ databases">
        <title>Genome assembly of Pristionchus species.</title>
        <authorList>
            <person name="Yoshida K."/>
            <person name="Sommer R.J."/>
        </authorList>
    </citation>
    <scope>NUCLEOTIDE SEQUENCE</scope>
    <source>
        <strain evidence="4">RS5133</strain>
    </source>
</reference>
<feature type="compositionally biased region" description="Gly residues" evidence="1">
    <location>
        <begin position="1"/>
        <end position="20"/>
    </location>
</feature>
<name>A0AAV5UW45_9BILA</name>
<gene>
    <name evidence="4" type="ORF">PFISCL1PPCAC_2588</name>
</gene>
<evidence type="ECO:0000256" key="2">
    <source>
        <dbReference type="SAM" id="Phobius"/>
    </source>
</evidence>
<evidence type="ECO:0000259" key="3">
    <source>
        <dbReference type="Pfam" id="PF01705"/>
    </source>
</evidence>
<dbReference type="Proteomes" id="UP001432322">
    <property type="component" value="Unassembled WGS sequence"/>
</dbReference>
<dbReference type="EMBL" id="BTSY01000001">
    <property type="protein sequence ID" value="GMT11291.1"/>
    <property type="molecule type" value="Genomic_DNA"/>
</dbReference>
<keyword evidence="5" id="KW-1185">Reference proteome</keyword>
<feature type="region of interest" description="Disordered" evidence="1">
    <location>
        <begin position="1"/>
        <end position="68"/>
    </location>
</feature>
<evidence type="ECO:0000313" key="5">
    <source>
        <dbReference type="Proteomes" id="UP001432322"/>
    </source>
</evidence>
<keyword evidence="2" id="KW-0812">Transmembrane</keyword>
<keyword evidence="2" id="KW-1133">Transmembrane helix</keyword>
<dbReference type="InterPro" id="IPR002619">
    <property type="entry name" value="CX"/>
</dbReference>
<feature type="domain" description="CX" evidence="3">
    <location>
        <begin position="164"/>
        <end position="207"/>
    </location>
</feature>
<comment type="caution">
    <text evidence="4">The sequence shown here is derived from an EMBL/GenBank/DDBJ whole genome shotgun (WGS) entry which is preliminary data.</text>
</comment>
<organism evidence="4 5">
    <name type="scientific">Pristionchus fissidentatus</name>
    <dbReference type="NCBI Taxonomy" id="1538716"/>
    <lineage>
        <taxon>Eukaryota</taxon>
        <taxon>Metazoa</taxon>
        <taxon>Ecdysozoa</taxon>
        <taxon>Nematoda</taxon>
        <taxon>Chromadorea</taxon>
        <taxon>Rhabditida</taxon>
        <taxon>Rhabditina</taxon>
        <taxon>Diplogasteromorpha</taxon>
        <taxon>Diplogasteroidea</taxon>
        <taxon>Neodiplogasteridae</taxon>
        <taxon>Pristionchus</taxon>
    </lineage>
</organism>
<accession>A0AAV5UW45</accession>
<feature type="compositionally biased region" description="Low complexity" evidence="1">
    <location>
        <begin position="21"/>
        <end position="68"/>
    </location>
</feature>
<sequence length="317" mass="33770">VSSRGGMGGGGRGSSGGRGGSSSSHSSSSSHASSSAGSHSSPSSSHASPGRGSAGGPSSSYHPSPSISHSSFTSSLVTSLAISSLFHHSMSPYSHRYVYVVQEEKAPFRTNVTESRDYYFGVENVPIDNCTKALNETGDDTVDLIMVSSRRAQSSPETNVSLCNICTYELNENSTDMPAVEFKDGRSPSQLAWICPSDEVCCGMECCTNEAQSDLKWWMIVLISVGTAAVVLILIKCCISLRKWCATSDCQTRELPHGPAPPLDKLPREMPAFPPPPAARSYNLAAAENNNMRPASAASLSGIQPNLPKKQRRYEQQ</sequence>
<dbReference type="PANTHER" id="PTHR47520">
    <property type="entry name" value="CX DOMAIN-CONTAINING PROTEIN-RELATED"/>
    <property type="match status" value="1"/>
</dbReference>